<gene>
    <name evidence="1" type="ORF">C6N75_12715</name>
</gene>
<dbReference type="AlphaFoldDB" id="A0A2S9PWR5"/>
<dbReference type="EMBL" id="PVLV01000165">
    <property type="protein sequence ID" value="PRH78862.1"/>
    <property type="molecule type" value="Genomic_DNA"/>
</dbReference>
<evidence type="ECO:0000313" key="2">
    <source>
        <dbReference type="Proteomes" id="UP000239322"/>
    </source>
</evidence>
<comment type="caution">
    <text evidence="1">The sequence shown here is derived from an EMBL/GenBank/DDBJ whole genome shotgun (WGS) entry which is preliminary data.</text>
</comment>
<dbReference type="Proteomes" id="UP000239322">
    <property type="component" value="Unassembled WGS sequence"/>
</dbReference>
<evidence type="ECO:0000313" key="1">
    <source>
        <dbReference type="EMBL" id="PRH78862.1"/>
    </source>
</evidence>
<dbReference type="RefSeq" id="WP_105868992.1">
    <property type="nucleotide sequence ID" value="NZ_PVLV01000165.1"/>
</dbReference>
<sequence length="82" mass="9015">MTNTRKSTTATTELDTTAETAIEETKTVVGPALRHGQTPEEVTFAHHLRIAGRDYQPGQKAFVSPDYARQLRGNGYIARGRA</sequence>
<keyword evidence="2" id="KW-1185">Reference proteome</keyword>
<name>A0A2S9PWR5_9ACTN</name>
<organism evidence="1 2">
    <name type="scientific">Streptomyces solincola</name>
    <dbReference type="NCBI Taxonomy" id="2100817"/>
    <lineage>
        <taxon>Bacteria</taxon>
        <taxon>Bacillati</taxon>
        <taxon>Actinomycetota</taxon>
        <taxon>Actinomycetes</taxon>
        <taxon>Kitasatosporales</taxon>
        <taxon>Streptomycetaceae</taxon>
        <taxon>Streptomyces</taxon>
    </lineage>
</organism>
<proteinExistence type="predicted"/>
<dbReference type="OrthoDB" id="4329940at2"/>
<accession>A0A2S9PWR5</accession>
<protein>
    <submittedName>
        <fullName evidence="1">Uncharacterized protein</fullName>
    </submittedName>
</protein>
<reference evidence="1 2" key="1">
    <citation type="submission" date="2018-03" db="EMBL/GenBank/DDBJ databases">
        <title>Novel Streptomyces sp. from soil.</title>
        <authorList>
            <person name="Tan G.Y.A."/>
            <person name="Lee Z.Y."/>
        </authorList>
    </citation>
    <scope>NUCLEOTIDE SEQUENCE [LARGE SCALE GENOMIC DNA]</scope>
    <source>
        <strain evidence="1 2">ST5x</strain>
    </source>
</reference>